<dbReference type="EMBL" id="JBHMEZ010000013">
    <property type="protein sequence ID" value="MFB9054538.1"/>
    <property type="molecule type" value="Genomic_DNA"/>
</dbReference>
<evidence type="ECO:0000313" key="1">
    <source>
        <dbReference type="EMBL" id="MFB9054538.1"/>
    </source>
</evidence>
<sequence length="86" mass="9455">MFSLGTKGKIEKRSNIGVGDKAISEVGDEALFEEASTILVDKHTSLKIGNQFKLGAHARLYVNSNWSLGHAVKIETYCAIFARESR</sequence>
<accession>A0ABV5F525</accession>
<dbReference type="RefSeq" id="WP_382384177.1">
    <property type="nucleotide sequence ID" value="NZ_JBHMEZ010000013.1"/>
</dbReference>
<reference evidence="1 2" key="1">
    <citation type="submission" date="2024-09" db="EMBL/GenBank/DDBJ databases">
        <authorList>
            <person name="Sun Q."/>
            <person name="Mori K."/>
        </authorList>
    </citation>
    <scope>NUCLEOTIDE SEQUENCE [LARGE SCALE GENOMIC DNA]</scope>
    <source>
        <strain evidence="1 2">CECT 8286</strain>
    </source>
</reference>
<evidence type="ECO:0000313" key="2">
    <source>
        <dbReference type="Proteomes" id="UP001589605"/>
    </source>
</evidence>
<comment type="caution">
    <text evidence="1">The sequence shown here is derived from an EMBL/GenBank/DDBJ whole genome shotgun (WGS) entry which is preliminary data.</text>
</comment>
<protein>
    <recommendedName>
        <fullName evidence="3">Acyltransferase</fullName>
    </recommendedName>
</protein>
<proteinExistence type="predicted"/>
<gene>
    <name evidence="1" type="ORF">ACFFVB_15720</name>
</gene>
<name>A0ABV5F525_9FLAO</name>
<keyword evidence="2" id="KW-1185">Reference proteome</keyword>
<organism evidence="1 2">
    <name type="scientific">Formosa undariae</name>
    <dbReference type="NCBI Taxonomy" id="1325436"/>
    <lineage>
        <taxon>Bacteria</taxon>
        <taxon>Pseudomonadati</taxon>
        <taxon>Bacteroidota</taxon>
        <taxon>Flavobacteriia</taxon>
        <taxon>Flavobacteriales</taxon>
        <taxon>Flavobacteriaceae</taxon>
        <taxon>Formosa</taxon>
    </lineage>
</organism>
<dbReference type="Proteomes" id="UP001589605">
    <property type="component" value="Unassembled WGS sequence"/>
</dbReference>
<evidence type="ECO:0008006" key="3">
    <source>
        <dbReference type="Google" id="ProtNLM"/>
    </source>
</evidence>